<evidence type="ECO:0000313" key="4">
    <source>
        <dbReference type="WBParaSite" id="MBELARI_LOCUS489"/>
    </source>
</evidence>
<organism evidence="2 4">
    <name type="scientific">Mesorhabditis belari</name>
    <dbReference type="NCBI Taxonomy" id="2138241"/>
    <lineage>
        <taxon>Eukaryota</taxon>
        <taxon>Metazoa</taxon>
        <taxon>Ecdysozoa</taxon>
        <taxon>Nematoda</taxon>
        <taxon>Chromadorea</taxon>
        <taxon>Rhabditida</taxon>
        <taxon>Rhabditina</taxon>
        <taxon>Rhabditomorpha</taxon>
        <taxon>Rhabditoidea</taxon>
        <taxon>Rhabditidae</taxon>
        <taxon>Mesorhabditinae</taxon>
        <taxon>Mesorhabditis</taxon>
    </lineage>
</organism>
<name>A0AAF3FD32_9BILA</name>
<protein>
    <submittedName>
        <fullName evidence="3 4">Uncharacterized protein</fullName>
    </submittedName>
</protein>
<dbReference type="WBParaSite" id="MBELARI_LOCUS489">
    <property type="protein sequence ID" value="MBELARI_LOCUS489"/>
    <property type="gene ID" value="MBELARI_LOCUS489"/>
</dbReference>
<evidence type="ECO:0000256" key="1">
    <source>
        <dbReference type="SAM" id="SignalP"/>
    </source>
</evidence>
<feature type="signal peptide" evidence="1">
    <location>
        <begin position="1"/>
        <end position="17"/>
    </location>
</feature>
<evidence type="ECO:0000313" key="2">
    <source>
        <dbReference type="Proteomes" id="UP000887575"/>
    </source>
</evidence>
<accession>A0AAF3FD32</accession>
<dbReference type="PANTHER" id="PTHR21749:SF6">
    <property type="entry name" value="ACTIVIN_RECP DOMAIN-CONTAINING PROTEIN"/>
    <property type="match status" value="1"/>
</dbReference>
<dbReference type="InterPro" id="IPR045860">
    <property type="entry name" value="Snake_toxin-like_sf"/>
</dbReference>
<dbReference type="PANTHER" id="PTHR21749">
    <property type="entry name" value="PRION-LIKE- Q/N-RICH -DOMAIN-BEARING PROTEIN PROTEIN 24"/>
    <property type="match status" value="1"/>
</dbReference>
<evidence type="ECO:0000313" key="3">
    <source>
        <dbReference type="WBParaSite" id="MBELARI_LOCUS11760"/>
    </source>
</evidence>
<proteinExistence type="predicted"/>
<feature type="chain" id="PRO_5041894091" evidence="1">
    <location>
        <begin position="18"/>
        <end position="122"/>
    </location>
</feature>
<keyword evidence="2" id="KW-1185">Reference proteome</keyword>
<dbReference type="AlphaFoldDB" id="A0AAF3FD32"/>
<sequence length="122" mass="13514">MRFFVSILFLAFPVALAIECFTGFTYIRGVSVGTSKQRCSSDSDYCYNVTADLTSLNLISKSGCSSLMCRFNHNKCIEKSFLGKSGRFCCCNTGDLCNSKATGQTTLEKFSDKMHDFARIFG</sequence>
<dbReference type="WBParaSite" id="MBELARI_LOCUS11760">
    <property type="protein sequence ID" value="MBELARI_LOCUS11760"/>
    <property type="gene ID" value="MBELARI_LOCUS11760"/>
</dbReference>
<dbReference type="Proteomes" id="UP000887575">
    <property type="component" value="Unassembled WGS sequence"/>
</dbReference>
<keyword evidence="1" id="KW-0732">Signal</keyword>
<reference evidence="3 4" key="1">
    <citation type="submission" date="2024-02" db="UniProtKB">
        <authorList>
            <consortium name="WormBaseParasite"/>
        </authorList>
    </citation>
    <scope>IDENTIFICATION</scope>
</reference>
<dbReference type="SUPFAM" id="SSF57302">
    <property type="entry name" value="Snake toxin-like"/>
    <property type="match status" value="1"/>
</dbReference>